<dbReference type="AlphaFoldDB" id="A0A9P4X6Z5"/>
<protein>
    <submittedName>
        <fullName evidence="2">Uncharacterized protein</fullName>
    </submittedName>
</protein>
<proteinExistence type="predicted"/>
<feature type="region of interest" description="Disordered" evidence="1">
    <location>
        <begin position="50"/>
        <end position="69"/>
    </location>
</feature>
<keyword evidence="3" id="KW-1185">Reference proteome</keyword>
<name>A0A9P4X6Z5_9HYPO</name>
<dbReference type="Proteomes" id="UP000801864">
    <property type="component" value="Unassembled WGS sequence"/>
</dbReference>
<evidence type="ECO:0000256" key="1">
    <source>
        <dbReference type="SAM" id="MobiDB-lite"/>
    </source>
</evidence>
<evidence type="ECO:0000313" key="3">
    <source>
        <dbReference type="Proteomes" id="UP000801864"/>
    </source>
</evidence>
<accession>A0A9P4X6Z5</accession>
<organism evidence="2 3">
    <name type="scientific">Trichoderma lentiforme</name>
    <dbReference type="NCBI Taxonomy" id="1567552"/>
    <lineage>
        <taxon>Eukaryota</taxon>
        <taxon>Fungi</taxon>
        <taxon>Dikarya</taxon>
        <taxon>Ascomycota</taxon>
        <taxon>Pezizomycotina</taxon>
        <taxon>Sordariomycetes</taxon>
        <taxon>Hypocreomycetidae</taxon>
        <taxon>Hypocreales</taxon>
        <taxon>Hypocreaceae</taxon>
        <taxon>Trichoderma</taxon>
    </lineage>
</organism>
<comment type="caution">
    <text evidence="2">The sequence shown here is derived from an EMBL/GenBank/DDBJ whole genome shotgun (WGS) entry which is preliminary data.</text>
</comment>
<dbReference type="EMBL" id="QLNT01000023">
    <property type="protein sequence ID" value="KAF3060446.1"/>
    <property type="molecule type" value="Genomic_DNA"/>
</dbReference>
<sequence>MQIPNTRVKLHDDFISCARTASSSRGSDQGPRLCLSPRGLQERIVRISNRSARSGLASGDDPAPRLHHRGRIHPIGHFQIGASGRLDADSGFLLPSFRAGGQIDKVVAHEVEPD</sequence>
<evidence type="ECO:0000313" key="2">
    <source>
        <dbReference type="EMBL" id="KAF3060446.1"/>
    </source>
</evidence>
<reference evidence="2 3" key="1">
    <citation type="submission" date="2018-06" db="EMBL/GenBank/DDBJ databases">
        <title>Genome analysis of cellulolytic fungus Trichoderma lentiforme CFAM-422.</title>
        <authorList>
            <person name="Steindorff A.S."/>
            <person name="Formighieri E.F."/>
            <person name="Midorikawa G.E.O."/>
            <person name="Tamietti M.S."/>
            <person name="Ramos E.Z."/>
            <person name="Silva A.S."/>
            <person name="Bon E.P.S."/>
            <person name="Mendes T.D."/>
            <person name="Damaso M.C.T."/>
            <person name="Favaro L.C.L."/>
        </authorList>
    </citation>
    <scope>NUCLEOTIDE SEQUENCE [LARGE SCALE GENOMIC DNA]</scope>
    <source>
        <strain evidence="2 3">CFAM-422</strain>
    </source>
</reference>
<gene>
    <name evidence="2" type="ORF">CFAM422_011183</name>
</gene>